<reference evidence="11 12" key="1">
    <citation type="submission" date="2019-08" db="EMBL/GenBank/DDBJ databases">
        <title>In-depth cultivation of the pig gut microbiome towards novel bacterial diversity and tailored functional studies.</title>
        <authorList>
            <person name="Wylensek D."/>
            <person name="Hitch T.C.A."/>
            <person name="Clavel T."/>
        </authorList>
    </citation>
    <scope>NUCLEOTIDE SEQUENCE [LARGE SCALE GENOMIC DNA]</scope>
    <source>
        <strain evidence="11 12">RF-GAM-744-WT-7</strain>
    </source>
</reference>
<keyword evidence="7 9" id="KW-0472">Membrane</keyword>
<dbReference type="GO" id="GO:0016020">
    <property type="term" value="C:membrane"/>
    <property type="evidence" value="ECO:0007669"/>
    <property type="project" value="UniProtKB-SubCell"/>
</dbReference>
<accession>A0A7K0K2M3</accession>
<evidence type="ECO:0000256" key="7">
    <source>
        <dbReference type="ARBA" id="ARBA00023136"/>
    </source>
</evidence>
<comment type="caution">
    <text evidence="11">The sequence shown here is derived from an EMBL/GenBank/DDBJ whole genome shotgun (WGS) entry which is preliminary data.</text>
</comment>
<keyword evidence="5" id="KW-0029">Amino-acid transport</keyword>
<feature type="domain" description="Amino acid permease/ SLC12A" evidence="10">
    <location>
        <begin position="41"/>
        <end position="490"/>
    </location>
</feature>
<sequence>MKEPLMTTETPGETPARTTSTDTDNLPHHNVKLKRGMRQRHLSMIAIGGSIGTGLFVASGATISQAGPGGALLAYSLIGLMVFFLMQSLGEMATYLPIAGSFGEYGRRFVSPSFGFAMGWNYWYNWAITVAAELSASALVMKYWLPDTPGWIWSALFLAILFTINALSARAYGEGEFWFALIKVITVIVFIIVGFAMIIGILGGQPAGFENWTTGEAPFVNGGMGILAVFMIAGFSFQGTEMVGVAAGEAENPERTVPKAINTVFWRILLFYVLAIAVIAFLIPYTDSRLLNPDESIALSPFTLVFEKAGVALAAGVMNAVILTSVLSAGNSGLYASTRMLYALALQGQAPRFFAYTTRRGVPMNALLATTAIGFFAFLSSLIGDGAAYTWLVNASGLAGFITWVGIAWSHYKFRKAFLAQGHSVSELPFRAALYPLGPIIALAMCAFVIIGQNYEALLGRGDFVSLLSSYLGLPLFIALWVGHKLITRAPAVDPLQADFTRPTDFEQAVLAGTVEKLQESQDNGENNSAKKE</sequence>
<dbReference type="PANTHER" id="PTHR43341:SF1">
    <property type="entry name" value="GENERAL AMINO-ACID PERMEASE GAP1"/>
    <property type="match status" value="1"/>
</dbReference>
<feature type="transmembrane region" description="Helical" evidence="9">
    <location>
        <begin position="180"/>
        <end position="202"/>
    </location>
</feature>
<evidence type="ECO:0000259" key="10">
    <source>
        <dbReference type="Pfam" id="PF00324"/>
    </source>
</evidence>
<organism evidence="11 12">
    <name type="scientific">Mobiluncus porci</name>
    <dbReference type="NCBI Taxonomy" id="2652278"/>
    <lineage>
        <taxon>Bacteria</taxon>
        <taxon>Bacillati</taxon>
        <taxon>Actinomycetota</taxon>
        <taxon>Actinomycetes</taxon>
        <taxon>Actinomycetales</taxon>
        <taxon>Actinomycetaceae</taxon>
        <taxon>Mobiluncus</taxon>
    </lineage>
</organism>
<dbReference type="Pfam" id="PF00324">
    <property type="entry name" value="AA_permease"/>
    <property type="match status" value="1"/>
</dbReference>
<evidence type="ECO:0000256" key="4">
    <source>
        <dbReference type="ARBA" id="ARBA00022692"/>
    </source>
</evidence>
<feature type="transmembrane region" description="Helical" evidence="9">
    <location>
        <begin position="151"/>
        <end position="168"/>
    </location>
</feature>
<evidence type="ECO:0000256" key="3">
    <source>
        <dbReference type="ARBA" id="ARBA00022448"/>
    </source>
</evidence>
<dbReference type="Gene3D" id="1.20.1740.10">
    <property type="entry name" value="Amino acid/polyamine transporter I"/>
    <property type="match status" value="1"/>
</dbReference>
<dbReference type="PANTHER" id="PTHR43341">
    <property type="entry name" value="AMINO ACID PERMEASE"/>
    <property type="match status" value="1"/>
</dbReference>
<dbReference type="PIRSF" id="PIRSF006060">
    <property type="entry name" value="AA_transporter"/>
    <property type="match status" value="1"/>
</dbReference>
<dbReference type="EMBL" id="VUMY01000005">
    <property type="protein sequence ID" value="MST49310.1"/>
    <property type="molecule type" value="Genomic_DNA"/>
</dbReference>
<dbReference type="InterPro" id="IPR004841">
    <property type="entry name" value="AA-permease/SLC12A_dom"/>
</dbReference>
<dbReference type="PROSITE" id="PS00218">
    <property type="entry name" value="AMINO_ACID_PERMEASE_1"/>
    <property type="match status" value="1"/>
</dbReference>
<evidence type="ECO:0000256" key="5">
    <source>
        <dbReference type="ARBA" id="ARBA00022970"/>
    </source>
</evidence>
<keyword evidence="12" id="KW-1185">Reference proteome</keyword>
<feature type="transmembrane region" description="Helical" evidence="9">
    <location>
        <begin position="389"/>
        <end position="412"/>
    </location>
</feature>
<feature type="compositionally biased region" description="Polar residues" evidence="8">
    <location>
        <begin position="7"/>
        <end position="24"/>
    </location>
</feature>
<comment type="similarity">
    <text evidence="2">Belongs to the amino acid-polyamine-organocation (APC) superfamily. Amino acid transporter (AAT) (TC 2.A.3.1) family.</text>
</comment>
<dbReference type="InterPro" id="IPR050524">
    <property type="entry name" value="APC_YAT"/>
</dbReference>
<feature type="region of interest" description="Disordered" evidence="8">
    <location>
        <begin position="1"/>
        <end position="27"/>
    </location>
</feature>
<feature type="transmembrane region" description="Helical" evidence="9">
    <location>
        <begin position="309"/>
        <end position="330"/>
    </location>
</feature>
<feature type="transmembrane region" description="Helical" evidence="9">
    <location>
        <begin position="433"/>
        <end position="452"/>
    </location>
</feature>
<comment type="subcellular location">
    <subcellularLocation>
        <location evidence="1">Membrane</location>
        <topology evidence="1">Multi-pass membrane protein</topology>
    </subcellularLocation>
</comment>
<evidence type="ECO:0000256" key="9">
    <source>
        <dbReference type="SAM" id="Phobius"/>
    </source>
</evidence>
<feature type="transmembrane region" description="Helical" evidence="9">
    <location>
        <begin position="362"/>
        <end position="383"/>
    </location>
</feature>
<evidence type="ECO:0000256" key="8">
    <source>
        <dbReference type="SAM" id="MobiDB-lite"/>
    </source>
</evidence>
<evidence type="ECO:0000313" key="12">
    <source>
        <dbReference type="Proteomes" id="UP000442535"/>
    </source>
</evidence>
<evidence type="ECO:0000256" key="6">
    <source>
        <dbReference type="ARBA" id="ARBA00022989"/>
    </source>
</evidence>
<feature type="transmembrane region" description="Helical" evidence="9">
    <location>
        <begin position="42"/>
        <end position="63"/>
    </location>
</feature>
<evidence type="ECO:0000313" key="11">
    <source>
        <dbReference type="EMBL" id="MST49310.1"/>
    </source>
</evidence>
<dbReference type="Proteomes" id="UP000442535">
    <property type="component" value="Unassembled WGS sequence"/>
</dbReference>
<dbReference type="AlphaFoldDB" id="A0A7K0K2M3"/>
<feature type="transmembrane region" description="Helical" evidence="9">
    <location>
        <begin position="264"/>
        <end position="285"/>
    </location>
</feature>
<feature type="transmembrane region" description="Helical" evidence="9">
    <location>
        <begin position="69"/>
        <end position="86"/>
    </location>
</feature>
<name>A0A7K0K2M3_9ACTO</name>
<keyword evidence="3" id="KW-0813">Transport</keyword>
<gene>
    <name evidence="11" type="ORF">FYJ63_03520</name>
</gene>
<keyword evidence="6 9" id="KW-1133">Transmembrane helix</keyword>
<dbReference type="FunFam" id="1.20.1740.10:FF:000001">
    <property type="entry name" value="Amino acid permease"/>
    <property type="match status" value="1"/>
</dbReference>
<evidence type="ECO:0000256" key="2">
    <source>
        <dbReference type="ARBA" id="ARBA00008583"/>
    </source>
</evidence>
<protein>
    <submittedName>
        <fullName evidence="11">Amino acid permease</fullName>
    </submittedName>
</protein>
<dbReference type="InterPro" id="IPR004840">
    <property type="entry name" value="Amino_acid_permease_CS"/>
</dbReference>
<dbReference type="GO" id="GO:0015171">
    <property type="term" value="F:amino acid transmembrane transporter activity"/>
    <property type="evidence" value="ECO:0007669"/>
    <property type="project" value="TreeGrafter"/>
</dbReference>
<keyword evidence="4 9" id="KW-0812">Transmembrane</keyword>
<proteinExistence type="inferred from homology"/>
<evidence type="ECO:0000256" key="1">
    <source>
        <dbReference type="ARBA" id="ARBA00004141"/>
    </source>
</evidence>
<feature type="transmembrane region" description="Helical" evidence="9">
    <location>
        <begin position="464"/>
        <end position="482"/>
    </location>
</feature>
<feature type="transmembrane region" description="Helical" evidence="9">
    <location>
        <begin position="222"/>
        <end position="243"/>
    </location>
</feature>